<comment type="caution">
    <text evidence="2">The sequence shown here is derived from an EMBL/GenBank/DDBJ whole genome shotgun (WGS) entry which is preliminary data.</text>
</comment>
<dbReference type="PROSITE" id="PS51257">
    <property type="entry name" value="PROKAR_LIPOPROTEIN"/>
    <property type="match status" value="1"/>
</dbReference>
<evidence type="ECO:0000313" key="3">
    <source>
        <dbReference type="Proteomes" id="UP001262410"/>
    </source>
</evidence>
<dbReference type="EMBL" id="JAVDPW010000012">
    <property type="protein sequence ID" value="MDR6293522.1"/>
    <property type="molecule type" value="Genomic_DNA"/>
</dbReference>
<proteinExistence type="predicted"/>
<protein>
    <submittedName>
        <fullName evidence="2">Membrane protein</fullName>
    </submittedName>
</protein>
<feature type="chain" id="PRO_5046706890" evidence="1">
    <location>
        <begin position="21"/>
        <end position="103"/>
    </location>
</feature>
<evidence type="ECO:0000256" key="1">
    <source>
        <dbReference type="SAM" id="SignalP"/>
    </source>
</evidence>
<feature type="signal peptide" evidence="1">
    <location>
        <begin position="1"/>
        <end position="20"/>
    </location>
</feature>
<sequence>MKRIFLAAAVASLLASPAFAACTDDAQAQAQKVMTLSQALQGKTTASKDEQCSAMKDVMAETKKLTDIYKGCQADLKLTDDQLKQLDQQVSTGDQAYTAQCGG</sequence>
<dbReference type="Proteomes" id="UP001262410">
    <property type="component" value="Unassembled WGS sequence"/>
</dbReference>
<reference evidence="2 3" key="1">
    <citation type="submission" date="2023-07" db="EMBL/GenBank/DDBJ databases">
        <title>Sorghum-associated microbial communities from plants grown in Nebraska, USA.</title>
        <authorList>
            <person name="Schachtman D."/>
        </authorList>
    </citation>
    <scope>NUCLEOTIDE SEQUENCE [LARGE SCALE GENOMIC DNA]</scope>
    <source>
        <strain evidence="2 3">584</strain>
    </source>
</reference>
<accession>A0ABU1JY16</accession>
<keyword evidence="3" id="KW-1185">Reference proteome</keyword>
<dbReference type="RefSeq" id="WP_309800563.1">
    <property type="nucleotide sequence ID" value="NZ_JAVDPW010000012.1"/>
</dbReference>
<gene>
    <name evidence="2" type="ORF">E9232_006073</name>
</gene>
<keyword evidence="1" id="KW-0732">Signal</keyword>
<name>A0ABU1JY16_9PROT</name>
<evidence type="ECO:0000313" key="2">
    <source>
        <dbReference type="EMBL" id="MDR6293522.1"/>
    </source>
</evidence>
<organism evidence="2 3">
    <name type="scientific">Inquilinus ginsengisoli</name>
    <dbReference type="NCBI Taxonomy" id="363840"/>
    <lineage>
        <taxon>Bacteria</taxon>
        <taxon>Pseudomonadati</taxon>
        <taxon>Pseudomonadota</taxon>
        <taxon>Alphaproteobacteria</taxon>
        <taxon>Rhodospirillales</taxon>
        <taxon>Rhodospirillaceae</taxon>
        <taxon>Inquilinus</taxon>
    </lineage>
</organism>